<dbReference type="Pfam" id="PF02686">
    <property type="entry name" value="GatC"/>
    <property type="match status" value="1"/>
</dbReference>
<evidence type="ECO:0000313" key="1">
    <source>
        <dbReference type="EMBL" id="OGZ04193.1"/>
    </source>
</evidence>
<dbReference type="GO" id="GO:0070681">
    <property type="term" value="P:glutaminyl-tRNAGln biosynthesis via transamidation"/>
    <property type="evidence" value="ECO:0007669"/>
    <property type="project" value="TreeGrafter"/>
</dbReference>
<protein>
    <recommendedName>
        <fullName evidence="3">Aspartyl/glutamyl-tRNA(Asn/Gln) amidotransferase subunit C</fullName>
    </recommendedName>
</protein>
<dbReference type="AlphaFoldDB" id="A0A1G2CS38"/>
<dbReference type="EMBL" id="MHLH01000010">
    <property type="protein sequence ID" value="OGZ04193.1"/>
    <property type="molecule type" value="Genomic_DNA"/>
</dbReference>
<dbReference type="GO" id="GO:0006450">
    <property type="term" value="P:regulation of translational fidelity"/>
    <property type="evidence" value="ECO:0007669"/>
    <property type="project" value="InterPro"/>
</dbReference>
<dbReference type="Proteomes" id="UP000178841">
    <property type="component" value="Unassembled WGS sequence"/>
</dbReference>
<dbReference type="InterPro" id="IPR003837">
    <property type="entry name" value="GatC"/>
</dbReference>
<dbReference type="PANTHER" id="PTHR15004">
    <property type="entry name" value="GLUTAMYL-TRNA(GLN) AMIDOTRANSFERASE SUBUNIT C, MITOCHONDRIAL"/>
    <property type="match status" value="1"/>
</dbReference>
<sequence length="93" mass="10865">MDIKDIEKLAELSRISLSSEEKESFLSDFKNILAYVGEIKEVVTEELSREAGEFRNVMREDKEYAEKLCIPEELLSEAPEREGDYIKVKQMFQ</sequence>
<name>A0A1G2CS38_9BACT</name>
<proteinExistence type="predicted"/>
<dbReference type="PANTHER" id="PTHR15004:SF0">
    <property type="entry name" value="GLUTAMYL-TRNA(GLN) AMIDOTRANSFERASE SUBUNIT C, MITOCHONDRIAL"/>
    <property type="match status" value="1"/>
</dbReference>
<gene>
    <name evidence="1" type="ORF">A2648_01240</name>
</gene>
<dbReference type="NCBIfam" id="TIGR00135">
    <property type="entry name" value="gatC"/>
    <property type="match status" value="1"/>
</dbReference>
<organism evidence="1 2">
    <name type="scientific">Candidatus Lloydbacteria bacterium RIFCSPHIGHO2_01_FULL_41_20</name>
    <dbReference type="NCBI Taxonomy" id="1798657"/>
    <lineage>
        <taxon>Bacteria</taxon>
        <taxon>Candidatus Lloydiibacteriota</taxon>
    </lineage>
</organism>
<dbReference type="STRING" id="1798657.A2648_01240"/>
<dbReference type="SUPFAM" id="SSF141000">
    <property type="entry name" value="Glu-tRNAGln amidotransferase C subunit"/>
    <property type="match status" value="1"/>
</dbReference>
<accession>A0A1G2CS38</accession>
<evidence type="ECO:0008006" key="3">
    <source>
        <dbReference type="Google" id="ProtNLM"/>
    </source>
</evidence>
<comment type="caution">
    <text evidence="1">The sequence shown here is derived from an EMBL/GenBank/DDBJ whole genome shotgun (WGS) entry which is preliminary data.</text>
</comment>
<evidence type="ECO:0000313" key="2">
    <source>
        <dbReference type="Proteomes" id="UP000178841"/>
    </source>
</evidence>
<dbReference type="InterPro" id="IPR036113">
    <property type="entry name" value="Asp/Glu-ADT_sf_sub_c"/>
</dbReference>
<dbReference type="Gene3D" id="1.10.20.60">
    <property type="entry name" value="Glu-tRNAGln amidotransferase C subunit, N-terminal domain"/>
    <property type="match status" value="1"/>
</dbReference>
<reference evidence="1 2" key="1">
    <citation type="journal article" date="2016" name="Nat. Commun.">
        <title>Thousands of microbial genomes shed light on interconnected biogeochemical processes in an aquifer system.</title>
        <authorList>
            <person name="Anantharaman K."/>
            <person name="Brown C.T."/>
            <person name="Hug L.A."/>
            <person name="Sharon I."/>
            <person name="Castelle C.J."/>
            <person name="Probst A.J."/>
            <person name="Thomas B.C."/>
            <person name="Singh A."/>
            <person name="Wilkins M.J."/>
            <person name="Karaoz U."/>
            <person name="Brodie E.L."/>
            <person name="Williams K.H."/>
            <person name="Hubbard S.S."/>
            <person name="Banfield J.F."/>
        </authorList>
    </citation>
    <scope>NUCLEOTIDE SEQUENCE [LARGE SCALE GENOMIC DNA]</scope>
</reference>